<name>A0A6A4T976_SCOMX</name>
<dbReference type="EMBL" id="VEVO01000006">
    <property type="protein sequence ID" value="KAF0040460.1"/>
    <property type="molecule type" value="Genomic_DNA"/>
</dbReference>
<protein>
    <submittedName>
        <fullName evidence="1">Uncharacterized protein</fullName>
    </submittedName>
</protein>
<evidence type="ECO:0000313" key="1">
    <source>
        <dbReference type="EMBL" id="KAF0040460.1"/>
    </source>
</evidence>
<reference evidence="1 2" key="1">
    <citation type="submission" date="2019-06" db="EMBL/GenBank/DDBJ databases">
        <title>Draft genomes of female and male turbot (Scophthalmus maximus).</title>
        <authorList>
            <person name="Xu H."/>
            <person name="Xu X.-W."/>
            <person name="Shao C."/>
            <person name="Chen S."/>
        </authorList>
    </citation>
    <scope>NUCLEOTIDE SEQUENCE [LARGE SCALE GENOMIC DNA]</scope>
    <source>
        <strain evidence="1">Ysfricsl-2016a</strain>
        <tissue evidence="1">Blood</tissue>
    </source>
</reference>
<accession>A0A6A4T976</accession>
<sequence length="103" mass="11310">MLHVPPLLLSSLLPSYLRSGPVQSSGRQHSRLTEHLHMPGVAPVLNFIQSSSGKCITIIGSCDDISLCLIPAMRLSHSTYCLFAIRYRKEIMDGHKIPLDANG</sequence>
<dbReference type="Proteomes" id="UP000438429">
    <property type="component" value="Unassembled WGS sequence"/>
</dbReference>
<evidence type="ECO:0000313" key="2">
    <source>
        <dbReference type="Proteomes" id="UP000438429"/>
    </source>
</evidence>
<comment type="caution">
    <text evidence="1">The sequence shown here is derived from an EMBL/GenBank/DDBJ whole genome shotgun (WGS) entry which is preliminary data.</text>
</comment>
<gene>
    <name evidence="1" type="ORF">F2P81_006358</name>
</gene>
<proteinExistence type="predicted"/>
<organism evidence="1 2">
    <name type="scientific">Scophthalmus maximus</name>
    <name type="common">Turbot</name>
    <name type="synonym">Psetta maxima</name>
    <dbReference type="NCBI Taxonomy" id="52904"/>
    <lineage>
        <taxon>Eukaryota</taxon>
        <taxon>Metazoa</taxon>
        <taxon>Chordata</taxon>
        <taxon>Craniata</taxon>
        <taxon>Vertebrata</taxon>
        <taxon>Euteleostomi</taxon>
        <taxon>Actinopterygii</taxon>
        <taxon>Neopterygii</taxon>
        <taxon>Teleostei</taxon>
        <taxon>Neoteleostei</taxon>
        <taxon>Acanthomorphata</taxon>
        <taxon>Carangaria</taxon>
        <taxon>Pleuronectiformes</taxon>
        <taxon>Pleuronectoidei</taxon>
        <taxon>Scophthalmidae</taxon>
        <taxon>Scophthalmus</taxon>
    </lineage>
</organism>
<dbReference type="AlphaFoldDB" id="A0A6A4T976"/>